<gene>
    <name evidence="1" type="ORF">MM415B02214_0004</name>
</gene>
<name>A0A6M3KTP2_9ZZZZ</name>
<dbReference type="EMBL" id="MT142578">
    <property type="protein sequence ID" value="QJA85493.1"/>
    <property type="molecule type" value="Genomic_DNA"/>
</dbReference>
<proteinExistence type="predicted"/>
<accession>A0A6M3KTP2</accession>
<reference evidence="1" key="1">
    <citation type="submission" date="2020-03" db="EMBL/GenBank/DDBJ databases">
        <title>The deep terrestrial virosphere.</title>
        <authorList>
            <person name="Holmfeldt K."/>
            <person name="Nilsson E."/>
            <person name="Simone D."/>
            <person name="Lopez-Fernandez M."/>
            <person name="Wu X."/>
            <person name="de Brujin I."/>
            <person name="Lundin D."/>
            <person name="Andersson A."/>
            <person name="Bertilsson S."/>
            <person name="Dopson M."/>
        </authorList>
    </citation>
    <scope>NUCLEOTIDE SEQUENCE</scope>
    <source>
        <strain evidence="1">MM415B02214</strain>
    </source>
</reference>
<sequence length="155" mass="16051">MLKKFLLSLFVLLVLLVPSWAGAAGTVTQTWEAIGTDVVVLTFSWTADSGVSGVTGAVSGVTTARDVDGYVILAVTNPGSTAPTDNYDIVLHDSDGVDVMGGQLANRDTANGEHTVPKIGSVYGARWVAGVLGFHLSGNSTASATGTLKVFLLRR</sequence>
<dbReference type="AlphaFoldDB" id="A0A6M3KTP2"/>
<protein>
    <submittedName>
        <fullName evidence="1">Uncharacterized protein</fullName>
    </submittedName>
</protein>
<evidence type="ECO:0000313" key="1">
    <source>
        <dbReference type="EMBL" id="QJA85493.1"/>
    </source>
</evidence>
<organism evidence="1">
    <name type="scientific">viral metagenome</name>
    <dbReference type="NCBI Taxonomy" id="1070528"/>
    <lineage>
        <taxon>unclassified sequences</taxon>
        <taxon>metagenomes</taxon>
        <taxon>organismal metagenomes</taxon>
    </lineage>
</organism>